<organism evidence="1 2">
    <name type="scientific">Halorientalis persicus</name>
    <dbReference type="NCBI Taxonomy" id="1367881"/>
    <lineage>
        <taxon>Archaea</taxon>
        <taxon>Methanobacteriati</taxon>
        <taxon>Methanobacteriota</taxon>
        <taxon>Stenosarchaea group</taxon>
        <taxon>Halobacteria</taxon>
        <taxon>Halobacteriales</taxon>
        <taxon>Haloarculaceae</taxon>
        <taxon>Halorientalis</taxon>
    </lineage>
</organism>
<evidence type="ECO:0000313" key="1">
    <source>
        <dbReference type="EMBL" id="SEP15151.1"/>
    </source>
</evidence>
<keyword evidence="2" id="KW-1185">Reference proteome</keyword>
<reference evidence="2" key="1">
    <citation type="submission" date="2016-10" db="EMBL/GenBank/DDBJ databases">
        <authorList>
            <person name="Varghese N."/>
            <person name="Submissions S."/>
        </authorList>
    </citation>
    <scope>NUCLEOTIDE SEQUENCE [LARGE SCALE GENOMIC DNA]</scope>
    <source>
        <strain evidence="2">IBRC-M 10043</strain>
    </source>
</reference>
<evidence type="ECO:0000313" key="2">
    <source>
        <dbReference type="Proteomes" id="UP000198775"/>
    </source>
</evidence>
<dbReference type="Proteomes" id="UP000198775">
    <property type="component" value="Unassembled WGS sequence"/>
</dbReference>
<accession>A0A1H8VIF2</accession>
<sequence length="71" mass="7830">MNDYLLEVFCGFAVILLLTGCAETKGSEQPSAGHSVQLDNYGNESAIFEISIVRNATGDIVHKLELRTWSR</sequence>
<proteinExistence type="predicted"/>
<dbReference type="EMBL" id="FOCX01000038">
    <property type="protein sequence ID" value="SEP15151.1"/>
    <property type="molecule type" value="Genomic_DNA"/>
</dbReference>
<gene>
    <name evidence="1" type="ORF">SAMN05216388_103811</name>
</gene>
<name>A0A1H8VIF2_9EURY</name>
<protein>
    <submittedName>
        <fullName evidence="1">Uncharacterized protein</fullName>
    </submittedName>
</protein>
<dbReference type="AlphaFoldDB" id="A0A1H8VIF2"/>